<feature type="transmembrane region" description="Helical" evidence="12">
    <location>
        <begin position="20"/>
        <end position="41"/>
    </location>
</feature>
<keyword evidence="4" id="KW-1003">Cell membrane</keyword>
<dbReference type="AlphaFoldDB" id="E5XL85"/>
<evidence type="ECO:0000313" key="16">
    <source>
        <dbReference type="EMBL" id="EFV14871.2"/>
    </source>
</evidence>
<accession>E5XL85</accession>
<feature type="domain" description="Arabinosyltransferase C-terminal" evidence="14">
    <location>
        <begin position="827"/>
        <end position="1083"/>
    </location>
</feature>
<dbReference type="InterPro" id="IPR027451">
    <property type="entry name" value="EmbABC_dom1"/>
</dbReference>
<comment type="similarity">
    <text evidence="3">Belongs to the emb family.</text>
</comment>
<comment type="caution">
    <text evidence="16">The sequence shown here is derived from an EMBL/GenBank/DDBJ whole genome shotgun (WGS) entry which is preliminary data.</text>
</comment>
<dbReference type="InterPro" id="IPR040920">
    <property type="entry name" value="Arabino_trans_N"/>
</dbReference>
<keyword evidence="8 12" id="KW-1133">Transmembrane helix</keyword>
<dbReference type="InterPro" id="IPR007680">
    <property type="entry name" value="Arabino_trans_central"/>
</dbReference>
<dbReference type="GO" id="GO:0005886">
    <property type="term" value="C:plasma membrane"/>
    <property type="evidence" value="ECO:0007669"/>
    <property type="project" value="UniProtKB-SubCell"/>
</dbReference>
<evidence type="ECO:0000256" key="3">
    <source>
        <dbReference type="ARBA" id="ARBA00008195"/>
    </source>
</evidence>
<evidence type="ECO:0000256" key="12">
    <source>
        <dbReference type="SAM" id="Phobius"/>
    </source>
</evidence>
<proteinExistence type="inferred from homology"/>
<organism evidence="16 17">
    <name type="scientific">Segniliparus rugosus (strain ATCC BAA-974 / DSM 45345 / CCUG 50838 / CIP 108380 / JCM 13579 / CDC 945)</name>
    <dbReference type="NCBI Taxonomy" id="679197"/>
    <lineage>
        <taxon>Bacteria</taxon>
        <taxon>Bacillati</taxon>
        <taxon>Actinomycetota</taxon>
        <taxon>Actinomycetes</taxon>
        <taxon>Mycobacteriales</taxon>
        <taxon>Segniliparaceae</taxon>
        <taxon>Segniliparus</taxon>
    </lineage>
</organism>
<feature type="transmembrane region" description="Helical" evidence="12">
    <location>
        <begin position="624"/>
        <end position="641"/>
    </location>
</feature>
<dbReference type="HOGENOM" id="CLU_010182_0_0_11"/>
<protein>
    <recommendedName>
        <fullName evidence="18">Arabinosyltransferase</fullName>
    </recommendedName>
</protein>
<comment type="subcellular location">
    <subcellularLocation>
        <location evidence="2">Cell membrane</location>
        <topology evidence="2">Multi-pass membrane protein</topology>
    </subcellularLocation>
</comment>
<feature type="domain" description="Arabinofuranosyltransferase central" evidence="13">
    <location>
        <begin position="211"/>
        <end position="685"/>
    </location>
</feature>
<evidence type="ECO:0000259" key="13">
    <source>
        <dbReference type="Pfam" id="PF04602"/>
    </source>
</evidence>
<dbReference type="GO" id="GO:0052636">
    <property type="term" value="F:arabinosyltransferase activity"/>
    <property type="evidence" value="ECO:0007669"/>
    <property type="project" value="InterPro"/>
</dbReference>
<evidence type="ECO:0000256" key="1">
    <source>
        <dbReference type="ARBA" id="ARBA00003001"/>
    </source>
</evidence>
<evidence type="ECO:0000313" key="17">
    <source>
        <dbReference type="Proteomes" id="UP000004816"/>
    </source>
</evidence>
<feature type="domain" description="Arabinosyltransferase C-terminal" evidence="14">
    <location>
        <begin position="721"/>
        <end position="786"/>
    </location>
</feature>
<feature type="transmembrane region" description="Helical" evidence="12">
    <location>
        <begin position="574"/>
        <end position="590"/>
    </location>
</feature>
<keyword evidence="7 12" id="KW-0812">Transmembrane</keyword>
<evidence type="ECO:0000259" key="15">
    <source>
        <dbReference type="Pfam" id="PF17689"/>
    </source>
</evidence>
<name>E5XL85_SEGRC</name>
<evidence type="ECO:0000256" key="11">
    <source>
        <dbReference type="SAM" id="MobiDB-lite"/>
    </source>
</evidence>
<dbReference type="Proteomes" id="UP000004816">
    <property type="component" value="Unassembled WGS sequence"/>
</dbReference>
<comment type="function">
    <text evidence="1">Arabinosyl transferase responsible for the polymerization of arabinose into the arabinan of arabinogalactan.</text>
</comment>
<dbReference type="Pfam" id="PF14896">
    <property type="entry name" value="Arabino_trans_C"/>
    <property type="match status" value="2"/>
</dbReference>
<dbReference type="Gene3D" id="2.60.120.940">
    <property type="entry name" value="EmbC, C-terminal domain, subdomain 2"/>
    <property type="match status" value="1"/>
</dbReference>
<evidence type="ECO:0000256" key="4">
    <source>
        <dbReference type="ARBA" id="ARBA00022475"/>
    </source>
</evidence>
<gene>
    <name evidence="16" type="ORF">HMPREF9336_00254</name>
</gene>
<evidence type="ECO:0000259" key="14">
    <source>
        <dbReference type="Pfam" id="PF14896"/>
    </source>
</evidence>
<keyword evidence="5" id="KW-0328">Glycosyltransferase</keyword>
<evidence type="ECO:0008006" key="18">
    <source>
        <dbReference type="Google" id="ProtNLM"/>
    </source>
</evidence>
<evidence type="ECO:0000256" key="10">
    <source>
        <dbReference type="ARBA" id="ARBA00023316"/>
    </source>
</evidence>
<evidence type="ECO:0000256" key="9">
    <source>
        <dbReference type="ARBA" id="ARBA00023136"/>
    </source>
</evidence>
<feature type="transmembrane region" description="Helical" evidence="12">
    <location>
        <begin position="701"/>
        <end position="720"/>
    </location>
</feature>
<dbReference type="EMBL" id="ACZI02000003">
    <property type="protein sequence ID" value="EFV14871.2"/>
    <property type="molecule type" value="Genomic_DNA"/>
</dbReference>
<evidence type="ECO:0000256" key="8">
    <source>
        <dbReference type="ARBA" id="ARBA00022989"/>
    </source>
</evidence>
<feature type="transmembrane region" description="Helical" evidence="12">
    <location>
        <begin position="361"/>
        <end position="379"/>
    </location>
</feature>
<keyword evidence="17" id="KW-1185">Reference proteome</keyword>
<feature type="domain" description="Arabinosyltransferas concanavalin like" evidence="15">
    <location>
        <begin position="45"/>
        <end position="207"/>
    </location>
</feature>
<dbReference type="InterPro" id="IPR032731">
    <property type="entry name" value="Arabino_trans_C"/>
</dbReference>
<dbReference type="eggNOG" id="COG1807">
    <property type="taxonomic scope" value="Bacteria"/>
</dbReference>
<dbReference type="GO" id="GO:0071766">
    <property type="term" value="P:Actinobacterium-type cell wall biogenesis"/>
    <property type="evidence" value="ECO:0007669"/>
    <property type="project" value="InterPro"/>
</dbReference>
<feature type="transmembrane region" description="Helical" evidence="12">
    <location>
        <begin position="464"/>
        <end position="487"/>
    </location>
</feature>
<dbReference type="Pfam" id="PF04602">
    <property type="entry name" value="Arabinose_trans"/>
    <property type="match status" value="1"/>
</dbReference>
<keyword evidence="6" id="KW-0808">Transferase</keyword>
<keyword evidence="10" id="KW-0961">Cell wall biogenesis/degradation</keyword>
<reference evidence="16 17" key="1">
    <citation type="journal article" date="2011" name="Stand. Genomic Sci.">
        <title>High quality draft genome sequence of Segniliparus rugosus CDC 945(T)= (ATCC BAA-974(T)).</title>
        <authorList>
            <person name="Earl A.M."/>
            <person name="Desjardins C.A."/>
            <person name="Fitzgerald M.G."/>
            <person name="Arachchi H.M."/>
            <person name="Zeng Q."/>
            <person name="Mehta T."/>
            <person name="Griggs A."/>
            <person name="Birren B.W."/>
            <person name="Toney N.C."/>
            <person name="Carr J."/>
            <person name="Posey J."/>
            <person name="Butler W.R."/>
        </authorList>
    </citation>
    <scope>NUCLEOTIDE SEQUENCE [LARGE SCALE GENOMIC DNA]</scope>
    <source>
        <strain evidence="17">ATCC BAA-974 / DSM 45345 / CCUG 50838 / CIP 108380 / JCM 13579 / CDC 945</strain>
    </source>
</reference>
<dbReference type="Gene3D" id="3.40.190.160">
    <property type="match status" value="1"/>
</dbReference>
<feature type="transmembrane region" description="Helical" evidence="12">
    <location>
        <begin position="217"/>
        <end position="236"/>
    </location>
</feature>
<keyword evidence="9 12" id="KW-0472">Membrane</keyword>
<dbReference type="Pfam" id="PF17689">
    <property type="entry name" value="Arabino_trans_N"/>
    <property type="match status" value="1"/>
</dbReference>
<feature type="transmembrane region" description="Helical" evidence="12">
    <location>
        <begin position="533"/>
        <end position="553"/>
    </location>
</feature>
<evidence type="ECO:0000256" key="6">
    <source>
        <dbReference type="ARBA" id="ARBA00022679"/>
    </source>
</evidence>
<feature type="transmembrane region" description="Helical" evidence="12">
    <location>
        <begin position="668"/>
        <end position="689"/>
    </location>
</feature>
<feature type="transmembrane region" description="Helical" evidence="12">
    <location>
        <begin position="596"/>
        <end position="617"/>
    </location>
</feature>
<evidence type="ECO:0000256" key="5">
    <source>
        <dbReference type="ARBA" id="ARBA00022676"/>
    </source>
</evidence>
<evidence type="ECO:0000256" key="7">
    <source>
        <dbReference type="ARBA" id="ARBA00022692"/>
    </source>
</evidence>
<dbReference type="GO" id="GO:0071555">
    <property type="term" value="P:cell wall organization"/>
    <property type="evidence" value="ECO:0007669"/>
    <property type="project" value="UniProtKB-KW"/>
</dbReference>
<dbReference type="InterPro" id="IPR042486">
    <property type="entry name" value="Arabino_trans_C_2"/>
</dbReference>
<evidence type="ECO:0000256" key="2">
    <source>
        <dbReference type="ARBA" id="ARBA00004651"/>
    </source>
</evidence>
<dbReference type="STRING" id="679197.HMPREF9336_00254"/>
<feature type="transmembrane region" description="Helical" evidence="12">
    <location>
        <begin position="417"/>
        <end position="444"/>
    </location>
</feature>
<sequence length="1100" mass="115941">MSVSTSSLSSPDQPKRPPAALVVALLAGVLAVLGAVAVPFLPVKERTAALTWPSRVVGNTNAPLLSYFPESFDLRVPCRVVADKAAAPGDTTIFSTIPASSSLATTRGLVVRVVGPEGARSLQVVLRGETLVTADAAKFADPGCQALVVRSTRSETAVEAHGAPAVSVHRTGANLRPQIVGFYTDLSGARDDQALAGLRANAVVDSRFLTEPTPLKLGVLVATSVLLLISLIALALGDRRGPSRRPIPWRLLLTPRPADAVVASALAVWHVIGANTPDDNYLATMARASKDGGYIANYYRYFGAPDDPVGWFYQIIKLMTETGVSSPWLRLPTLFVNLGTWIVLSRFVLPRLLRQTSKAAALIGGWSAALVFLCFVLAYDNGLRPESWIALGVLGTWALVEHGITARRLLPIGLAGITASATLTCGPTGAMVYFTAILAARPLLRLFKEKAARLMPGSGRGHVVFAYAAILAPIAAAFCSVSLIGFWRISYGAFRAATAAKIVVGPRLHWYEEIARYQGLMGFSPDGAFSRRFPMLIMLLVLVVVAGILWRAAITARLGRHARLDLRVGPTRRIVGLTFVGLLCLMLTPTKPTHHFGAFAGLGAAVVAAGAAAVLAIATARTRAVYAAALLFLIGLTYTAPNDWWYPAGYGAPFRTTAIRFGVSLGTVFYYLGGLALAVAFFLHLFGNGGRLGRVLLDRRFIASGILIGALLTLVVELGATSVQAATVSYSTGARSVSAVAGRGECGLADAVLVDTDPQKSILRPVSDSGSAADALLGEGARGFAITTPHDQNTESLLAQANLPDVGPTVDPLHPVPPADPADLIGFGLDPKATPLVISATGQSAGAAGAVPPLAELTSRWYRLPENPALITLAAVGYFPTSAVQLEFSPASGGDLHDDPSKNKAQGPSVAMIAADRAPGWRDLRLGDIPKNAKAVRVKVRLDLPGPSQWIALTPPRVPKLATLQQVVGRTDPVFADWEDGLGFPCMRPFGYRNGVIELPKYHISPDRVTDSAFRPWMDAFGGGPGGIVESVAHAVTMPTYLKGALGVDWGKAQRLIPREQGLPAEVTTETVTRSGLANPGPLGSGVAGSSWETDPSKLH</sequence>
<dbReference type="Gene3D" id="2.60.120.610">
    <property type="entry name" value="arabinofuranosyltransferase like domain"/>
    <property type="match status" value="1"/>
</dbReference>
<feature type="transmembrane region" description="Helical" evidence="12">
    <location>
        <begin position="328"/>
        <end position="349"/>
    </location>
</feature>
<feature type="region of interest" description="Disordered" evidence="11">
    <location>
        <begin position="1068"/>
        <end position="1100"/>
    </location>
</feature>